<proteinExistence type="predicted"/>
<evidence type="ECO:0000259" key="1">
    <source>
        <dbReference type="Pfam" id="PF13524"/>
    </source>
</evidence>
<sequence>AIMDAKTLHFKPLHNFVPINEQNFVRMVKHYKSEEQERKRIALNGQRTIEKYHSSMIRAQQLHNYLKKML</sequence>
<accession>X1HWR7</accession>
<feature type="domain" description="Spore protein YkvP/CgeB glycosyl transferase-like" evidence="1">
    <location>
        <begin position="9"/>
        <end position="63"/>
    </location>
</feature>
<name>X1HWR7_9ZZZZ</name>
<evidence type="ECO:0000313" key="2">
    <source>
        <dbReference type="EMBL" id="GAH58274.1"/>
    </source>
</evidence>
<organism evidence="2">
    <name type="scientific">marine sediment metagenome</name>
    <dbReference type="NCBI Taxonomy" id="412755"/>
    <lineage>
        <taxon>unclassified sequences</taxon>
        <taxon>metagenomes</taxon>
        <taxon>ecological metagenomes</taxon>
    </lineage>
</organism>
<dbReference type="InterPro" id="IPR055259">
    <property type="entry name" value="YkvP/CgeB_Glyco_trans-like"/>
</dbReference>
<comment type="caution">
    <text evidence="2">The sequence shown here is derived from an EMBL/GenBank/DDBJ whole genome shotgun (WGS) entry which is preliminary data.</text>
</comment>
<gene>
    <name evidence="2" type="ORF">S03H2_38708</name>
</gene>
<feature type="non-terminal residue" evidence="2">
    <location>
        <position position="1"/>
    </location>
</feature>
<dbReference type="AlphaFoldDB" id="X1HWR7"/>
<dbReference type="Pfam" id="PF13524">
    <property type="entry name" value="Glyco_trans_1_2"/>
    <property type="match status" value="1"/>
</dbReference>
<dbReference type="EMBL" id="BARU01023878">
    <property type="protein sequence ID" value="GAH58274.1"/>
    <property type="molecule type" value="Genomic_DNA"/>
</dbReference>
<protein>
    <recommendedName>
        <fullName evidence="1">Spore protein YkvP/CgeB glycosyl transferase-like domain-containing protein</fullName>
    </recommendedName>
</protein>
<reference evidence="2" key="1">
    <citation type="journal article" date="2014" name="Front. Microbiol.">
        <title>High frequency of phylogenetically diverse reductive dehalogenase-homologous genes in deep subseafloor sedimentary metagenomes.</title>
        <authorList>
            <person name="Kawai M."/>
            <person name="Futagami T."/>
            <person name="Toyoda A."/>
            <person name="Takaki Y."/>
            <person name="Nishi S."/>
            <person name="Hori S."/>
            <person name="Arai W."/>
            <person name="Tsubouchi T."/>
            <person name="Morono Y."/>
            <person name="Uchiyama I."/>
            <person name="Ito T."/>
            <person name="Fujiyama A."/>
            <person name="Inagaki F."/>
            <person name="Takami H."/>
        </authorList>
    </citation>
    <scope>NUCLEOTIDE SEQUENCE</scope>
    <source>
        <strain evidence="2">Expedition CK06-06</strain>
    </source>
</reference>